<evidence type="ECO:0000256" key="1">
    <source>
        <dbReference type="ARBA" id="ARBA00022448"/>
    </source>
</evidence>
<keyword evidence="10" id="KW-1003">Cell membrane</keyword>
<comment type="cofactor">
    <cofactor evidence="10">
        <name>FMN</name>
        <dbReference type="ChEBI" id="CHEBI:58210"/>
    </cofactor>
</comment>
<dbReference type="HOGENOM" id="CLU_042020_1_0_6"/>
<dbReference type="eggNOG" id="COG4658">
    <property type="taxonomic scope" value="Bacteria"/>
</dbReference>
<feature type="transmembrane region" description="Helical" evidence="10">
    <location>
        <begin position="125"/>
        <end position="144"/>
    </location>
</feature>
<evidence type="ECO:0000313" key="11">
    <source>
        <dbReference type="EMBL" id="ACR13620.1"/>
    </source>
</evidence>
<evidence type="ECO:0000256" key="5">
    <source>
        <dbReference type="ARBA" id="ARBA00022692"/>
    </source>
</evidence>
<name>C5BTA0_TERTT</name>
<proteinExistence type="inferred from homology"/>
<evidence type="ECO:0000256" key="8">
    <source>
        <dbReference type="ARBA" id="ARBA00022989"/>
    </source>
</evidence>
<keyword evidence="2 10" id="KW-0597">Phosphoprotein</keyword>
<keyword evidence="1 10" id="KW-0813">Transport</keyword>
<gene>
    <name evidence="10" type="primary">rnfD</name>
    <name evidence="11" type="ordered locus">TERTU_1527</name>
</gene>
<sequence>MSDATVFSSPFAHTGNSVTYVMLQVCFALVPCTLFGLYLFGWPAIFLFVVTCAAAVFTELLCLYWLKQPWYRVLDGSALLTGWLIAITLPPWAPWWIGVVGAFFGVAVGKQLYGGIGQNIFNPAMLARTALLITFPVQLTSWVAPAPLGSELAPTLLQSLSITFASAPAPDALTGATALGHLKTALTLDHSASDVLANDFVWWKALLGMSAGSMGETSEVLVLLGAVFLMWRRIIRWEIPVSMLATLAVFSLIFQVADGENYAGVLFHLTSGGVLLGAFFIATDPITSPISRLAKLIFGAGCGLLVFVIRNWGGFPEAVAFSVLFMNSLTPLIDRYCRPRVYGRLPGGKPLPPLSSVDLAREVKRR</sequence>
<dbReference type="PANTHER" id="PTHR30578">
    <property type="entry name" value="ELECTRON TRANSPORT COMPLEX PROTEIN RNFD"/>
    <property type="match status" value="1"/>
</dbReference>
<feature type="transmembrane region" description="Helical" evidence="10">
    <location>
        <begin position="293"/>
        <end position="312"/>
    </location>
</feature>
<keyword evidence="10" id="KW-0997">Cell inner membrane</keyword>
<dbReference type="KEGG" id="ttu:TERTU_1527"/>
<feature type="transmembrane region" description="Helical" evidence="10">
    <location>
        <begin position="20"/>
        <end position="39"/>
    </location>
</feature>
<dbReference type="GO" id="GO:0022900">
    <property type="term" value="P:electron transport chain"/>
    <property type="evidence" value="ECO:0007669"/>
    <property type="project" value="UniProtKB-UniRule"/>
</dbReference>
<feature type="transmembrane region" description="Helical" evidence="10">
    <location>
        <begin position="237"/>
        <end position="256"/>
    </location>
</feature>
<comment type="similarity">
    <text evidence="10">Belongs to the NqrB/RnfD family.</text>
</comment>
<keyword evidence="7 10" id="KW-0249">Electron transport</keyword>
<organism evidence="11 12">
    <name type="scientific">Teredinibacter turnerae (strain ATCC 39867 / T7901)</name>
    <dbReference type="NCBI Taxonomy" id="377629"/>
    <lineage>
        <taxon>Bacteria</taxon>
        <taxon>Pseudomonadati</taxon>
        <taxon>Pseudomonadota</taxon>
        <taxon>Gammaproteobacteria</taxon>
        <taxon>Cellvibrionales</taxon>
        <taxon>Cellvibrionaceae</taxon>
        <taxon>Teredinibacter</taxon>
    </lineage>
</organism>
<evidence type="ECO:0000256" key="2">
    <source>
        <dbReference type="ARBA" id="ARBA00022553"/>
    </source>
</evidence>
<dbReference type="OrthoDB" id="9776359at2"/>
<evidence type="ECO:0000256" key="10">
    <source>
        <dbReference type="HAMAP-Rule" id="MF_00462"/>
    </source>
</evidence>
<keyword evidence="12" id="KW-1185">Reference proteome</keyword>
<evidence type="ECO:0000256" key="6">
    <source>
        <dbReference type="ARBA" id="ARBA00022967"/>
    </source>
</evidence>
<feature type="transmembrane region" description="Helical" evidence="10">
    <location>
        <begin position="262"/>
        <end position="281"/>
    </location>
</feature>
<dbReference type="InterPro" id="IPR004338">
    <property type="entry name" value="NqrB/RnfD"/>
</dbReference>
<dbReference type="GO" id="GO:0005886">
    <property type="term" value="C:plasma membrane"/>
    <property type="evidence" value="ECO:0007669"/>
    <property type="project" value="UniProtKB-SubCell"/>
</dbReference>
<dbReference type="NCBIfam" id="TIGR01946">
    <property type="entry name" value="rnfD"/>
    <property type="match status" value="1"/>
</dbReference>
<evidence type="ECO:0000256" key="3">
    <source>
        <dbReference type="ARBA" id="ARBA00022630"/>
    </source>
</evidence>
<evidence type="ECO:0000256" key="9">
    <source>
        <dbReference type="ARBA" id="ARBA00023136"/>
    </source>
</evidence>
<feature type="transmembrane region" description="Helical" evidence="10">
    <location>
        <begin position="205"/>
        <end position="230"/>
    </location>
</feature>
<reference evidence="11 12" key="1">
    <citation type="journal article" date="2009" name="PLoS ONE">
        <title>The complete genome of Teredinibacter turnerae T7901: an intracellular endosymbiont of marine wood-boring bivalves (shipworms).</title>
        <authorList>
            <person name="Yang J.C."/>
            <person name="Madupu R."/>
            <person name="Durkin A.S."/>
            <person name="Ekborg N.A."/>
            <person name="Pedamallu C.S."/>
            <person name="Hostetler J.B."/>
            <person name="Radune D."/>
            <person name="Toms B.S."/>
            <person name="Henrissat B."/>
            <person name="Coutinho P.M."/>
            <person name="Schwarz S."/>
            <person name="Field L."/>
            <person name="Trindade-Silva A.E."/>
            <person name="Soares C.A.G."/>
            <person name="Elshahawi S."/>
            <person name="Hanora A."/>
            <person name="Schmidt E.W."/>
            <person name="Haygood M.G."/>
            <person name="Posfai J."/>
            <person name="Benner J."/>
            <person name="Madinger C."/>
            <person name="Nove J."/>
            <person name="Anton B."/>
            <person name="Chaudhary K."/>
            <person name="Foster J."/>
            <person name="Holman A."/>
            <person name="Kumar S."/>
            <person name="Lessard P.A."/>
            <person name="Luyten Y.A."/>
            <person name="Slatko B."/>
            <person name="Wood N."/>
            <person name="Wu B."/>
            <person name="Teplitski M."/>
            <person name="Mougous J.D."/>
            <person name="Ward N."/>
            <person name="Eisen J.A."/>
            <person name="Badger J.H."/>
            <person name="Distel D.L."/>
        </authorList>
    </citation>
    <scope>NUCLEOTIDE SEQUENCE [LARGE SCALE GENOMIC DNA]</scope>
    <source>
        <strain evidence="12">ATCC 39867 / T7901</strain>
    </source>
</reference>
<dbReference type="Pfam" id="PF03116">
    <property type="entry name" value="NQR2_RnfD_RnfE"/>
    <property type="match status" value="1"/>
</dbReference>
<dbReference type="InterPro" id="IPR011303">
    <property type="entry name" value="RnfD_bac"/>
</dbReference>
<dbReference type="STRING" id="377629.TERTU_1527"/>
<keyword evidence="3 10" id="KW-0285">Flavoprotein</keyword>
<keyword evidence="6 10" id="KW-1278">Translocase</keyword>
<dbReference type="GO" id="GO:0055085">
    <property type="term" value="P:transmembrane transport"/>
    <property type="evidence" value="ECO:0007669"/>
    <property type="project" value="InterPro"/>
</dbReference>
<dbReference type="RefSeq" id="WP_015819734.1">
    <property type="nucleotide sequence ID" value="NC_012997.1"/>
</dbReference>
<evidence type="ECO:0000313" key="12">
    <source>
        <dbReference type="Proteomes" id="UP000009080"/>
    </source>
</evidence>
<dbReference type="EMBL" id="CP001614">
    <property type="protein sequence ID" value="ACR13620.1"/>
    <property type="molecule type" value="Genomic_DNA"/>
</dbReference>
<comment type="subcellular location">
    <subcellularLocation>
        <location evidence="10">Cell inner membrane</location>
        <topology evidence="10">Multi-pass membrane protein</topology>
    </subcellularLocation>
</comment>
<dbReference type="EC" id="7.-.-.-" evidence="10"/>
<comment type="function">
    <text evidence="10">Part of a membrane-bound complex that couples electron transfer with translocation of ions across the membrane.</text>
</comment>
<keyword evidence="4 10" id="KW-0288">FMN</keyword>
<dbReference type="Proteomes" id="UP000009080">
    <property type="component" value="Chromosome"/>
</dbReference>
<keyword evidence="8 10" id="KW-1133">Transmembrane helix</keyword>
<dbReference type="AlphaFoldDB" id="C5BTA0"/>
<feature type="transmembrane region" description="Helical" evidence="10">
    <location>
        <begin position="45"/>
        <end position="66"/>
    </location>
</feature>
<comment type="subunit">
    <text evidence="10">The complex is composed of six subunits: RnfA, RnfB, RnfC, RnfD, RnfE and RnfG.</text>
</comment>
<accession>C5BTA0</accession>
<evidence type="ECO:0000256" key="4">
    <source>
        <dbReference type="ARBA" id="ARBA00022643"/>
    </source>
</evidence>
<keyword evidence="9 10" id="KW-0472">Membrane</keyword>
<dbReference type="PANTHER" id="PTHR30578:SF0">
    <property type="entry name" value="ION-TRANSLOCATING OXIDOREDUCTASE COMPLEX SUBUNIT D"/>
    <property type="match status" value="1"/>
</dbReference>
<evidence type="ECO:0000256" key="7">
    <source>
        <dbReference type="ARBA" id="ARBA00022982"/>
    </source>
</evidence>
<feature type="modified residue" description="FMN phosphoryl threonine" evidence="10">
    <location>
        <position position="177"/>
    </location>
</feature>
<keyword evidence="5 10" id="KW-0812">Transmembrane</keyword>
<dbReference type="HAMAP" id="MF_00462">
    <property type="entry name" value="RsxD_RnfD"/>
    <property type="match status" value="1"/>
</dbReference>
<protein>
    <recommendedName>
        <fullName evidence="10">Ion-translocating oxidoreductase complex subunit D</fullName>
        <ecNumber evidence="10">7.-.-.-</ecNumber>
    </recommendedName>
    <alternativeName>
        <fullName evidence="10">Rnf electron transport complex subunit D</fullName>
    </alternativeName>
</protein>